<name>A0A2C9LZK1_BIOGL</name>
<evidence type="ECO:0000256" key="2">
    <source>
        <dbReference type="ARBA" id="ARBA00022645"/>
    </source>
</evidence>
<dbReference type="AlphaFoldDB" id="A0A2C9LZK1"/>
<protein>
    <recommendedName>
        <fullName evidence="10">Carboxypeptidase</fullName>
    </recommendedName>
</protein>
<keyword evidence="4 7" id="KW-0732">Signal</keyword>
<keyword evidence="5" id="KW-0378">Hydrolase</keyword>
<evidence type="ECO:0000256" key="6">
    <source>
        <dbReference type="ARBA" id="ARBA00023180"/>
    </source>
</evidence>
<dbReference type="EnsemblMetazoa" id="BGLB036807-RA">
    <property type="protein sequence ID" value="BGLB036807-PA"/>
    <property type="gene ID" value="BGLB036807"/>
</dbReference>
<dbReference type="PRINTS" id="PR00724">
    <property type="entry name" value="CRBOXYPTASEC"/>
</dbReference>
<keyword evidence="2" id="KW-0121">Carboxypeptidase</keyword>
<dbReference type="Pfam" id="PF00450">
    <property type="entry name" value="Peptidase_S10"/>
    <property type="match status" value="1"/>
</dbReference>
<comment type="similarity">
    <text evidence="1">Belongs to the peptidase S10 family.</text>
</comment>
<evidence type="ECO:0000256" key="4">
    <source>
        <dbReference type="ARBA" id="ARBA00022729"/>
    </source>
</evidence>
<evidence type="ECO:0000256" key="3">
    <source>
        <dbReference type="ARBA" id="ARBA00022670"/>
    </source>
</evidence>
<dbReference type="Proteomes" id="UP000076420">
    <property type="component" value="Unassembled WGS sequence"/>
</dbReference>
<accession>A0A2C9LZK1</accession>
<dbReference type="PANTHER" id="PTHR11802:SF472">
    <property type="entry name" value="SERINE CARBOXYPEPTIDASE CPVL-RELATED"/>
    <property type="match status" value="1"/>
</dbReference>
<evidence type="ECO:0000256" key="7">
    <source>
        <dbReference type="SAM" id="SignalP"/>
    </source>
</evidence>
<keyword evidence="3" id="KW-0645">Protease</keyword>
<feature type="signal peptide" evidence="7">
    <location>
        <begin position="1"/>
        <end position="18"/>
    </location>
</feature>
<evidence type="ECO:0000313" key="9">
    <source>
        <dbReference type="Proteomes" id="UP000076420"/>
    </source>
</evidence>
<proteinExistence type="inferred from homology"/>
<dbReference type="OrthoDB" id="6512874at2759"/>
<reference evidence="8" key="1">
    <citation type="submission" date="2020-05" db="UniProtKB">
        <authorList>
            <consortium name="EnsemblMetazoa"/>
        </authorList>
    </citation>
    <scope>IDENTIFICATION</scope>
    <source>
        <strain evidence="8">BB02</strain>
    </source>
</reference>
<dbReference type="SUPFAM" id="SSF53474">
    <property type="entry name" value="alpha/beta-Hydrolases"/>
    <property type="match status" value="1"/>
</dbReference>
<evidence type="ECO:0008006" key="10">
    <source>
        <dbReference type="Google" id="ProtNLM"/>
    </source>
</evidence>
<dbReference type="Gene3D" id="3.40.50.1820">
    <property type="entry name" value="alpha/beta hydrolase"/>
    <property type="match status" value="1"/>
</dbReference>
<dbReference type="InterPro" id="IPR029058">
    <property type="entry name" value="AB_hydrolase_fold"/>
</dbReference>
<evidence type="ECO:0000313" key="8">
    <source>
        <dbReference type="EnsemblMetazoa" id="BGLB036807-PA"/>
    </source>
</evidence>
<feature type="chain" id="PRO_5012609664" description="Carboxypeptidase" evidence="7">
    <location>
        <begin position="19"/>
        <end position="437"/>
    </location>
</feature>
<dbReference type="InterPro" id="IPR001563">
    <property type="entry name" value="Peptidase_S10"/>
</dbReference>
<dbReference type="VEuPathDB" id="VectorBase:BGLAX_027085"/>
<dbReference type="GO" id="GO:0006508">
    <property type="term" value="P:proteolysis"/>
    <property type="evidence" value="ECO:0007669"/>
    <property type="project" value="UniProtKB-KW"/>
</dbReference>
<dbReference type="GO" id="GO:0004185">
    <property type="term" value="F:serine-type carboxypeptidase activity"/>
    <property type="evidence" value="ECO:0007669"/>
    <property type="project" value="InterPro"/>
</dbReference>
<gene>
    <name evidence="8" type="primary">106053952</name>
</gene>
<dbReference type="KEGG" id="bgt:106053952"/>
<dbReference type="STRING" id="6526.A0A2C9LZK1"/>
<keyword evidence="6" id="KW-0325">Glycoprotein</keyword>
<organism evidence="8 9">
    <name type="scientific">Biomphalaria glabrata</name>
    <name type="common">Bloodfluke planorb</name>
    <name type="synonym">Freshwater snail</name>
    <dbReference type="NCBI Taxonomy" id="6526"/>
    <lineage>
        <taxon>Eukaryota</taxon>
        <taxon>Metazoa</taxon>
        <taxon>Spiralia</taxon>
        <taxon>Lophotrochozoa</taxon>
        <taxon>Mollusca</taxon>
        <taxon>Gastropoda</taxon>
        <taxon>Heterobranchia</taxon>
        <taxon>Euthyneura</taxon>
        <taxon>Panpulmonata</taxon>
        <taxon>Hygrophila</taxon>
        <taxon>Lymnaeoidea</taxon>
        <taxon>Planorbidae</taxon>
        <taxon>Biomphalaria</taxon>
    </lineage>
</organism>
<evidence type="ECO:0000256" key="1">
    <source>
        <dbReference type="ARBA" id="ARBA00009431"/>
    </source>
</evidence>
<dbReference type="PANTHER" id="PTHR11802">
    <property type="entry name" value="SERINE PROTEASE FAMILY S10 SERINE CARBOXYPEPTIDASE"/>
    <property type="match status" value="1"/>
</dbReference>
<sequence length="437" mass="50205">MVLIVIVSLCSLSFVTVGQLLLTDLINSRNFSEARNLSRVKAHYCQMPESYAGYITVEKQLKHHLFWLFPSFHKVNTSPLVIWLQGGPGRSSMEGLLWENGPLQIVDGQNLKVQCKARETSWTEAMSMLYIDSPVGTGFSYAENETAVKRIGQSQIAKDLSGFLHQFYILFPEFKSNDLYIGGEGYAAKYVISFAHRLHRNHYKHSKLPFSGIYLSGPFFAPEIQIKSSLDLLFAVGAISYQELLSHRKEADTFFNWDRKNKNVQDEQMLDALMKSLRPGNPPDNFALKHYKNFGVTQKLVNADLKPYLNVGGRNFNFYDDKLSQRLIQDFRFSSKLQLAKLLQYYKVLVFSGEFDALFSPSMVDFGLMSTPWSSQRDFNISDRTEWKQQRKLLGYYTHIDRLCRVIIEGAGHLTSFDKPKTTLDMMNQFMQHGCIH</sequence>
<evidence type="ECO:0000256" key="5">
    <source>
        <dbReference type="ARBA" id="ARBA00022801"/>
    </source>
</evidence>
<dbReference type="VEuPathDB" id="VectorBase:BGLB036807"/>